<dbReference type="InterPro" id="IPR044691">
    <property type="entry name" value="DCC1_Trx"/>
</dbReference>
<protein>
    <recommendedName>
        <fullName evidence="3">Thiol-disulfide oxidoreductase DCC</fullName>
    </recommendedName>
</protein>
<evidence type="ECO:0000313" key="1">
    <source>
        <dbReference type="EMBL" id="KAA8497280.1"/>
    </source>
</evidence>
<dbReference type="GO" id="GO:0015035">
    <property type="term" value="F:protein-disulfide reductase activity"/>
    <property type="evidence" value="ECO:0007669"/>
    <property type="project" value="InterPro"/>
</dbReference>
<name>A0A5J4Z1X5_PORPP</name>
<dbReference type="AlphaFoldDB" id="A0A5J4Z1X5"/>
<evidence type="ECO:0000313" key="2">
    <source>
        <dbReference type="Proteomes" id="UP000324585"/>
    </source>
</evidence>
<comment type="caution">
    <text evidence="1">The sequence shown here is derived from an EMBL/GenBank/DDBJ whole genome shotgun (WGS) entry which is preliminary data.</text>
</comment>
<evidence type="ECO:0008006" key="3">
    <source>
        <dbReference type="Google" id="ProtNLM"/>
    </source>
</evidence>
<accession>A0A5J4Z1X5</accession>
<reference evidence="2" key="1">
    <citation type="journal article" date="2019" name="Nat. Commun.">
        <title>Expansion of phycobilisome linker gene families in mesophilic red algae.</title>
        <authorList>
            <person name="Lee J."/>
            <person name="Kim D."/>
            <person name="Bhattacharya D."/>
            <person name="Yoon H.S."/>
        </authorList>
    </citation>
    <scope>NUCLEOTIDE SEQUENCE [LARGE SCALE GENOMIC DNA]</scope>
    <source>
        <strain evidence="2">CCMP 1328</strain>
    </source>
</reference>
<organism evidence="1 2">
    <name type="scientific">Porphyridium purpureum</name>
    <name type="common">Red alga</name>
    <name type="synonym">Porphyridium cruentum</name>
    <dbReference type="NCBI Taxonomy" id="35688"/>
    <lineage>
        <taxon>Eukaryota</taxon>
        <taxon>Rhodophyta</taxon>
        <taxon>Bangiophyceae</taxon>
        <taxon>Porphyridiales</taxon>
        <taxon>Porphyridiaceae</taxon>
        <taxon>Porphyridium</taxon>
    </lineage>
</organism>
<proteinExistence type="predicted"/>
<keyword evidence="2" id="KW-1185">Reference proteome</keyword>
<dbReference type="Pfam" id="PF04134">
    <property type="entry name" value="DCC1-like"/>
    <property type="match status" value="1"/>
</dbReference>
<dbReference type="EMBL" id="VRMN01000002">
    <property type="protein sequence ID" value="KAA8497280.1"/>
    <property type="molecule type" value="Genomic_DNA"/>
</dbReference>
<dbReference type="InterPro" id="IPR007263">
    <property type="entry name" value="DCC1-like"/>
</dbReference>
<dbReference type="OrthoDB" id="441708at2759"/>
<dbReference type="Proteomes" id="UP000324585">
    <property type="component" value="Unassembled WGS sequence"/>
</dbReference>
<gene>
    <name evidence="1" type="ORF">FVE85_1009</name>
</gene>
<sequence>MMACEAGFVGSGLVGAGAAQARAARGVDVARARGGAAVAVPRVSRARLMMTTTSKPELDVQKQQLDVKELARGIERSQLSYRDVDCDKWSIELLYDGACSLCTAEANFLMKRDTGRGNIKFVDISSIEYDASEHHNVSYEQAMGRLHAIKRDGTIITGIDVFRETYAAIGLLWVYHLMQNPVVGWMAERAYDIWAENRLRITGRGELADIIRERERLLEEKNESECEDTCNIDW</sequence>
<dbReference type="PANTHER" id="PTHR34290:SF2">
    <property type="entry name" value="OS04G0668800 PROTEIN"/>
    <property type="match status" value="1"/>
</dbReference>
<dbReference type="PANTHER" id="PTHR34290">
    <property type="entry name" value="SI:CH73-390P7.2"/>
    <property type="match status" value="1"/>
</dbReference>